<comment type="caution">
    <text evidence="5">The sequence shown here is derived from an EMBL/GenBank/DDBJ whole genome shotgun (WGS) entry which is preliminary data.</text>
</comment>
<evidence type="ECO:0000256" key="2">
    <source>
        <dbReference type="ARBA" id="ARBA00022692"/>
    </source>
</evidence>
<dbReference type="Pfam" id="PF00002">
    <property type="entry name" value="7tm_2"/>
    <property type="match status" value="1"/>
</dbReference>
<dbReference type="GO" id="GO:0008528">
    <property type="term" value="F:G protein-coupled peptide receptor activity"/>
    <property type="evidence" value="ECO:0007669"/>
    <property type="project" value="TreeGrafter"/>
</dbReference>
<comment type="subcellular location">
    <subcellularLocation>
        <location evidence="1">Membrane</location>
        <topology evidence="1">Multi-pass membrane protein</topology>
    </subcellularLocation>
</comment>
<organism evidence="5 6">
    <name type="scientific">Araneus ventricosus</name>
    <name type="common">Orbweaver spider</name>
    <name type="synonym">Epeira ventricosa</name>
    <dbReference type="NCBI Taxonomy" id="182803"/>
    <lineage>
        <taxon>Eukaryota</taxon>
        <taxon>Metazoa</taxon>
        <taxon>Ecdysozoa</taxon>
        <taxon>Arthropoda</taxon>
        <taxon>Chelicerata</taxon>
        <taxon>Arachnida</taxon>
        <taxon>Araneae</taxon>
        <taxon>Araneomorphae</taxon>
        <taxon>Entelegynae</taxon>
        <taxon>Araneoidea</taxon>
        <taxon>Araneidae</taxon>
        <taxon>Araneus</taxon>
    </lineage>
</organism>
<evidence type="ECO:0000256" key="4">
    <source>
        <dbReference type="ARBA" id="ARBA00023136"/>
    </source>
</evidence>
<dbReference type="Proteomes" id="UP000499080">
    <property type="component" value="Unassembled WGS sequence"/>
</dbReference>
<evidence type="ECO:0000313" key="5">
    <source>
        <dbReference type="EMBL" id="GBN66110.1"/>
    </source>
</evidence>
<evidence type="ECO:0000313" key="6">
    <source>
        <dbReference type="Proteomes" id="UP000499080"/>
    </source>
</evidence>
<dbReference type="AlphaFoldDB" id="A0A4Y2QS69"/>
<evidence type="ECO:0000256" key="1">
    <source>
        <dbReference type="ARBA" id="ARBA00004141"/>
    </source>
</evidence>
<keyword evidence="6" id="KW-1185">Reference proteome</keyword>
<gene>
    <name evidence="5" type="ORF">AVEN_264500_1</name>
</gene>
<dbReference type="Gene3D" id="1.20.1070.10">
    <property type="entry name" value="Rhodopsin 7-helix transmembrane proteins"/>
    <property type="match status" value="1"/>
</dbReference>
<name>A0A4Y2QS69_ARAVE</name>
<dbReference type="PANTHER" id="PTHR45620:SF42">
    <property type="entry name" value="G-PROTEIN COUPLED RECEPTOR SEB-2"/>
    <property type="match status" value="1"/>
</dbReference>
<dbReference type="GO" id="GO:0005886">
    <property type="term" value="C:plasma membrane"/>
    <property type="evidence" value="ECO:0007669"/>
    <property type="project" value="TreeGrafter"/>
</dbReference>
<keyword evidence="2" id="KW-0812">Transmembrane</keyword>
<dbReference type="OrthoDB" id="6421980at2759"/>
<proteinExistence type="predicted"/>
<keyword evidence="4" id="KW-0472">Membrane</keyword>
<protein>
    <submittedName>
        <fullName evidence="5">Uncharacterized protein</fullName>
    </submittedName>
</protein>
<sequence length="103" mass="12011">MTTYMWMFCEGFYLHKLIAASFAEQKSLRMFYFIGWGEQTIKDSYSLIFLNAMNVYRLSTEAPYYPSNNPIAAAIFIRVVTRHGEVTMRYWMKTLTAPPGGKQ</sequence>
<dbReference type="PANTHER" id="PTHR45620">
    <property type="entry name" value="PDF RECEPTOR-LIKE PROTEIN-RELATED"/>
    <property type="match status" value="1"/>
</dbReference>
<accession>A0A4Y2QS69</accession>
<reference evidence="5 6" key="1">
    <citation type="journal article" date="2019" name="Sci. Rep.">
        <title>Orb-weaving spider Araneus ventricosus genome elucidates the spidroin gene catalogue.</title>
        <authorList>
            <person name="Kono N."/>
            <person name="Nakamura H."/>
            <person name="Ohtoshi R."/>
            <person name="Moran D.A.P."/>
            <person name="Shinohara A."/>
            <person name="Yoshida Y."/>
            <person name="Fujiwara M."/>
            <person name="Mori M."/>
            <person name="Tomita M."/>
            <person name="Arakawa K."/>
        </authorList>
    </citation>
    <scope>NUCLEOTIDE SEQUENCE [LARGE SCALE GENOMIC DNA]</scope>
</reference>
<keyword evidence="3" id="KW-1133">Transmembrane helix</keyword>
<dbReference type="InterPro" id="IPR050332">
    <property type="entry name" value="GPCR_2"/>
</dbReference>
<dbReference type="EMBL" id="BGPR01014654">
    <property type="protein sequence ID" value="GBN66110.1"/>
    <property type="molecule type" value="Genomic_DNA"/>
</dbReference>
<dbReference type="InterPro" id="IPR000832">
    <property type="entry name" value="GPCR_2_secretin-like"/>
</dbReference>
<evidence type="ECO:0000256" key="3">
    <source>
        <dbReference type="ARBA" id="ARBA00022989"/>
    </source>
</evidence>
<dbReference type="GO" id="GO:0007188">
    <property type="term" value="P:adenylate cyclase-modulating G protein-coupled receptor signaling pathway"/>
    <property type="evidence" value="ECO:0007669"/>
    <property type="project" value="TreeGrafter"/>
</dbReference>